<dbReference type="EMBL" id="CAJVRM010000001">
    <property type="protein sequence ID" value="CAG8970704.1"/>
    <property type="molecule type" value="Genomic_DNA"/>
</dbReference>
<sequence length="110" mass="12444">MATLTQDLYNLGTQILSSNIIFELARPLFIPHESDHYETILLHPASSRLARTALKDSILPSRSESDGLSPIYRLISSSSKRDPSIWENDDEFINSNLVGQWTKKGRTLWG</sequence>
<evidence type="ECO:0000313" key="1">
    <source>
        <dbReference type="EMBL" id="CAG8970704.1"/>
    </source>
</evidence>
<comment type="caution">
    <text evidence="1">The sequence shown here is derived from an EMBL/GenBank/DDBJ whole genome shotgun (WGS) entry which is preliminary data.</text>
</comment>
<name>A0A9N9LE67_9HELO</name>
<keyword evidence="2" id="KW-1185">Reference proteome</keyword>
<dbReference type="AlphaFoldDB" id="A0A9N9LE67"/>
<proteinExistence type="predicted"/>
<dbReference type="Proteomes" id="UP000701801">
    <property type="component" value="Unassembled WGS sequence"/>
</dbReference>
<protein>
    <submittedName>
        <fullName evidence="1">Uncharacterized protein</fullName>
    </submittedName>
</protein>
<evidence type="ECO:0000313" key="2">
    <source>
        <dbReference type="Proteomes" id="UP000701801"/>
    </source>
</evidence>
<accession>A0A9N9LE67</accession>
<reference evidence="1" key="1">
    <citation type="submission" date="2021-07" db="EMBL/GenBank/DDBJ databases">
        <authorList>
            <person name="Durling M."/>
        </authorList>
    </citation>
    <scope>NUCLEOTIDE SEQUENCE</scope>
</reference>
<gene>
    <name evidence="1" type="ORF">HYALB_00003459</name>
</gene>
<organism evidence="1 2">
    <name type="scientific">Hymenoscyphus albidus</name>
    <dbReference type="NCBI Taxonomy" id="595503"/>
    <lineage>
        <taxon>Eukaryota</taxon>
        <taxon>Fungi</taxon>
        <taxon>Dikarya</taxon>
        <taxon>Ascomycota</taxon>
        <taxon>Pezizomycotina</taxon>
        <taxon>Leotiomycetes</taxon>
        <taxon>Helotiales</taxon>
        <taxon>Helotiaceae</taxon>
        <taxon>Hymenoscyphus</taxon>
    </lineage>
</organism>